<proteinExistence type="predicted"/>
<sequence length="227" mass="25333">MKNKAVALPKISDNKEYAAASNKLSDLRLQLIEAEEKRDAILIDMHFGKGQPQRSPIQEAAEKMLEEGSSPETTDEAKLLESYQDLITRISVIKAAIRLQEQVVMDKRSAASLEVVERFRPVHHENVRKIVAKLKELDEALTAEADLREGLSLAGFAAGGLTPMCILELGSLKDPNSCVYRYLMEAFREGFIDQSELPENFPKMTREPKNPVSKALKTRLNALIEAA</sequence>
<keyword evidence="1" id="KW-0175">Coiled coil</keyword>
<evidence type="ECO:0000256" key="1">
    <source>
        <dbReference type="SAM" id="Coils"/>
    </source>
</evidence>
<protein>
    <submittedName>
        <fullName evidence="2">Uncharacterized protein</fullName>
    </submittedName>
</protein>
<organism evidence="2 3">
    <name type="scientific">Nitrosospira multiformis</name>
    <dbReference type="NCBI Taxonomy" id="1231"/>
    <lineage>
        <taxon>Bacteria</taxon>
        <taxon>Pseudomonadati</taxon>
        <taxon>Pseudomonadota</taxon>
        <taxon>Betaproteobacteria</taxon>
        <taxon>Nitrosomonadales</taxon>
        <taxon>Nitrosomonadaceae</taxon>
        <taxon>Nitrosospira</taxon>
    </lineage>
</organism>
<accession>A0A1H8P610</accession>
<name>A0A1H8P610_9PROT</name>
<feature type="coiled-coil region" evidence="1">
    <location>
        <begin position="17"/>
        <end position="44"/>
    </location>
</feature>
<dbReference type="AlphaFoldDB" id="A0A1H8P610"/>
<dbReference type="EMBL" id="FOCT01000019">
    <property type="protein sequence ID" value="SEO37380.1"/>
    <property type="molecule type" value="Genomic_DNA"/>
</dbReference>
<gene>
    <name evidence="2" type="ORF">SAMN05216404_11928</name>
</gene>
<dbReference type="Proteomes" id="UP000183898">
    <property type="component" value="Unassembled WGS sequence"/>
</dbReference>
<evidence type="ECO:0000313" key="2">
    <source>
        <dbReference type="EMBL" id="SEO37380.1"/>
    </source>
</evidence>
<evidence type="ECO:0000313" key="3">
    <source>
        <dbReference type="Proteomes" id="UP000183898"/>
    </source>
</evidence>
<dbReference type="RefSeq" id="WP_074749024.1">
    <property type="nucleotide sequence ID" value="NZ_FOCT01000019.1"/>
</dbReference>
<reference evidence="2 3" key="1">
    <citation type="submission" date="2016-10" db="EMBL/GenBank/DDBJ databases">
        <authorList>
            <person name="de Groot N.N."/>
        </authorList>
    </citation>
    <scope>NUCLEOTIDE SEQUENCE [LARGE SCALE GENOMIC DNA]</scope>
    <source>
        <strain evidence="2 3">Nl18</strain>
    </source>
</reference>